<organism evidence="1 2">
    <name type="scientific">Elysia marginata</name>
    <dbReference type="NCBI Taxonomy" id="1093978"/>
    <lineage>
        <taxon>Eukaryota</taxon>
        <taxon>Metazoa</taxon>
        <taxon>Spiralia</taxon>
        <taxon>Lophotrochozoa</taxon>
        <taxon>Mollusca</taxon>
        <taxon>Gastropoda</taxon>
        <taxon>Heterobranchia</taxon>
        <taxon>Euthyneura</taxon>
        <taxon>Panpulmonata</taxon>
        <taxon>Sacoglossa</taxon>
        <taxon>Placobranchoidea</taxon>
        <taxon>Plakobranchidae</taxon>
        <taxon>Elysia</taxon>
    </lineage>
</organism>
<proteinExistence type="predicted"/>
<gene>
    <name evidence="1" type="ORF">ElyMa_000761900</name>
</gene>
<accession>A0AAV4GQS0</accession>
<name>A0AAV4GQS0_9GAST</name>
<dbReference type="AlphaFoldDB" id="A0AAV4GQS0"/>
<reference evidence="1 2" key="1">
    <citation type="journal article" date="2021" name="Elife">
        <title>Chloroplast acquisition without the gene transfer in kleptoplastic sea slugs, Plakobranchus ocellatus.</title>
        <authorList>
            <person name="Maeda T."/>
            <person name="Takahashi S."/>
            <person name="Yoshida T."/>
            <person name="Shimamura S."/>
            <person name="Takaki Y."/>
            <person name="Nagai Y."/>
            <person name="Toyoda A."/>
            <person name="Suzuki Y."/>
            <person name="Arimoto A."/>
            <person name="Ishii H."/>
            <person name="Satoh N."/>
            <person name="Nishiyama T."/>
            <person name="Hasebe M."/>
            <person name="Maruyama T."/>
            <person name="Minagawa J."/>
            <person name="Obokata J."/>
            <person name="Shigenobu S."/>
        </authorList>
    </citation>
    <scope>NUCLEOTIDE SEQUENCE [LARGE SCALE GENOMIC DNA]</scope>
</reference>
<keyword evidence="2" id="KW-1185">Reference proteome</keyword>
<dbReference type="EMBL" id="BMAT01001552">
    <property type="protein sequence ID" value="GFR88087.1"/>
    <property type="molecule type" value="Genomic_DNA"/>
</dbReference>
<dbReference type="PANTHER" id="PTHR47510">
    <property type="entry name" value="REVERSE TRANSCRIPTASE DOMAIN-CONTAINING PROTEIN"/>
    <property type="match status" value="1"/>
</dbReference>
<evidence type="ECO:0000313" key="1">
    <source>
        <dbReference type="EMBL" id="GFR88087.1"/>
    </source>
</evidence>
<dbReference type="PANTHER" id="PTHR47510:SF3">
    <property type="entry name" value="ENDO_EXONUCLEASE_PHOSPHATASE DOMAIN-CONTAINING PROTEIN"/>
    <property type="match status" value="1"/>
</dbReference>
<comment type="caution">
    <text evidence="1">The sequence shown here is derived from an EMBL/GenBank/DDBJ whole genome shotgun (WGS) entry which is preliminary data.</text>
</comment>
<evidence type="ECO:0000313" key="2">
    <source>
        <dbReference type="Proteomes" id="UP000762676"/>
    </source>
</evidence>
<protein>
    <submittedName>
        <fullName evidence="1">Uncharacterized protein</fullName>
    </submittedName>
</protein>
<sequence>MPKYRSILKTRKSVSQQHRVLTPHSIEQLQGCLECTDWSIFIDACDDSDELTDTINSYINFCEENVTTVKKTNKFPNEKPWVTKELRELLRKKRQAHKNNDLEEMRKITKRIKKHVKETKDIYKKKQEEEFT</sequence>
<dbReference type="Proteomes" id="UP000762676">
    <property type="component" value="Unassembled WGS sequence"/>
</dbReference>